<gene>
    <name evidence="1" type="ORF">Acr_00g0001780</name>
    <name evidence="2" type="ORF">Acr_00g0002790</name>
    <name evidence="3" type="ORF">Acr_00g0003160</name>
    <name evidence="4" type="ORF">Acr_00g0003910</name>
</gene>
<organism evidence="1 5">
    <name type="scientific">Actinidia rufa</name>
    <dbReference type="NCBI Taxonomy" id="165716"/>
    <lineage>
        <taxon>Eukaryota</taxon>
        <taxon>Viridiplantae</taxon>
        <taxon>Streptophyta</taxon>
        <taxon>Embryophyta</taxon>
        <taxon>Tracheophyta</taxon>
        <taxon>Spermatophyta</taxon>
        <taxon>Magnoliopsida</taxon>
        <taxon>eudicotyledons</taxon>
        <taxon>Gunneridae</taxon>
        <taxon>Pentapetalae</taxon>
        <taxon>asterids</taxon>
        <taxon>Ericales</taxon>
        <taxon>Actinidiaceae</taxon>
        <taxon>Actinidia</taxon>
    </lineage>
</organism>
<proteinExistence type="predicted"/>
<name>A0A7J0D6S6_9ERIC</name>
<evidence type="ECO:0000313" key="3">
    <source>
        <dbReference type="EMBL" id="GFS28664.1"/>
    </source>
</evidence>
<dbReference type="Proteomes" id="UP000585474">
    <property type="component" value="Unassembled WGS sequence"/>
</dbReference>
<comment type="caution">
    <text evidence="1">The sequence shown here is derived from an EMBL/GenBank/DDBJ whole genome shotgun (WGS) entry which is preliminary data.</text>
</comment>
<evidence type="ECO:0000313" key="4">
    <source>
        <dbReference type="EMBL" id="GFS28781.1"/>
    </source>
</evidence>
<evidence type="ECO:0000313" key="5">
    <source>
        <dbReference type="Proteomes" id="UP000585474"/>
    </source>
</evidence>
<dbReference type="EMBL" id="BJWL01000052">
    <property type="protein sequence ID" value="GFS28781.1"/>
    <property type="molecule type" value="Genomic_DNA"/>
</dbReference>
<accession>A0A7J0D6S6</accession>
<dbReference type="EMBL" id="BJWL01000043">
    <property type="protein sequence ID" value="GFS28430.1"/>
    <property type="molecule type" value="Genomic_DNA"/>
</dbReference>
<evidence type="ECO:0000313" key="1">
    <source>
        <dbReference type="EMBL" id="GFS28430.1"/>
    </source>
</evidence>
<keyword evidence="5" id="KW-1185">Reference proteome</keyword>
<protein>
    <submittedName>
        <fullName evidence="1">Uncharacterized protein</fullName>
    </submittedName>
</protein>
<sequence length="129" mass="14792">MILTTSVSLQVLPTPSEEVTQPQDPYVLELDTLQATVAEEVKAIFLQVQEEPLPDGDKIHATSNQVMEEVMEWDERGAPTSLEEKVQDSKDILDDLRANSYRSAFYKEVRRRLTEGKREVRSRQFNHAC</sequence>
<reference evidence="5" key="1">
    <citation type="submission" date="2019-07" db="EMBL/GenBank/DDBJ databases">
        <title>De Novo Assembly of kiwifruit Actinidia rufa.</title>
        <authorList>
            <person name="Sugita-Konishi S."/>
            <person name="Sato K."/>
            <person name="Mori E."/>
            <person name="Abe Y."/>
            <person name="Kisaki G."/>
            <person name="Hamano K."/>
            <person name="Suezawa K."/>
            <person name="Otani M."/>
            <person name="Fukuda T."/>
            <person name="Manabe T."/>
            <person name="Gomi K."/>
            <person name="Tabuchi M."/>
            <person name="Akimitsu K."/>
            <person name="Kataoka I."/>
        </authorList>
    </citation>
    <scope>NUCLEOTIDE SEQUENCE [LARGE SCALE GENOMIC DNA]</scope>
    <source>
        <strain evidence="5">cv. Fuchu</strain>
        <strain evidence="2">Fuchu</strain>
    </source>
</reference>
<dbReference type="EMBL" id="BJWL01000046">
    <property type="protein sequence ID" value="GFS28608.1"/>
    <property type="molecule type" value="Genomic_DNA"/>
</dbReference>
<dbReference type="EMBL" id="BJWL01000048">
    <property type="protein sequence ID" value="GFS28664.1"/>
    <property type="molecule type" value="Genomic_DNA"/>
</dbReference>
<evidence type="ECO:0000313" key="2">
    <source>
        <dbReference type="EMBL" id="GFS28608.1"/>
    </source>
</evidence>
<reference evidence="1" key="2">
    <citation type="submission" date="2020-08" db="EMBL/GenBank/DDBJ databases">
        <title>De Novo Assembly of kiwifruit Actinidia rufa.</title>
        <authorList>
            <person name="Sugita-Konishi S."/>
            <person name="Sato K."/>
            <person name="Mori E."/>
            <person name="Abe Y."/>
            <person name="Kisaki G."/>
            <person name="Hamano K."/>
            <person name="Suezawa K."/>
            <person name="Otani M."/>
            <person name="Fukuda T."/>
            <person name="Manabe T."/>
            <person name="Gomi K."/>
            <person name="Tabuchi M."/>
            <person name="Akimitsu K."/>
            <person name="Kataoka I."/>
        </authorList>
    </citation>
    <scope>NUCLEOTIDE SEQUENCE</scope>
    <source>
        <strain evidence="5">cv. Fuchu</strain>
        <strain evidence="1">Fuchu</strain>
    </source>
</reference>
<dbReference type="AlphaFoldDB" id="A0A7J0D6S6"/>